<evidence type="ECO:0000313" key="3">
    <source>
        <dbReference type="Proteomes" id="UP000226431"/>
    </source>
</evidence>
<protein>
    <submittedName>
        <fullName evidence="2">Uncharacterized protein</fullName>
    </submittedName>
</protein>
<accession>A0A2C5Z934</accession>
<feature type="region of interest" description="Disordered" evidence="1">
    <location>
        <begin position="12"/>
        <end position="63"/>
    </location>
</feature>
<dbReference type="EMBL" id="NJES01000166">
    <property type="protein sequence ID" value="PHH76383.1"/>
    <property type="molecule type" value="Genomic_DNA"/>
</dbReference>
<evidence type="ECO:0000256" key="1">
    <source>
        <dbReference type="SAM" id="MobiDB-lite"/>
    </source>
</evidence>
<organism evidence="2 3">
    <name type="scientific">Ophiocordyceps camponoti-rufipedis</name>
    <dbReference type="NCBI Taxonomy" id="2004952"/>
    <lineage>
        <taxon>Eukaryota</taxon>
        <taxon>Fungi</taxon>
        <taxon>Dikarya</taxon>
        <taxon>Ascomycota</taxon>
        <taxon>Pezizomycotina</taxon>
        <taxon>Sordariomycetes</taxon>
        <taxon>Hypocreomycetidae</taxon>
        <taxon>Hypocreales</taxon>
        <taxon>Ophiocordycipitaceae</taxon>
        <taxon>Ophiocordyceps</taxon>
    </lineage>
</organism>
<proteinExistence type="predicted"/>
<dbReference type="OrthoDB" id="4927175at2759"/>
<comment type="caution">
    <text evidence="2">The sequence shown here is derived from an EMBL/GenBank/DDBJ whole genome shotgun (WGS) entry which is preliminary data.</text>
</comment>
<reference evidence="2 3" key="1">
    <citation type="submission" date="2017-06" db="EMBL/GenBank/DDBJ databases">
        <title>Ant-infecting Ophiocordyceps genomes reveal a high diversity of potential behavioral manipulation genes and a possible major role for enterotoxins.</title>
        <authorList>
            <person name="De Bekker C."/>
            <person name="Evans H.C."/>
            <person name="Brachmann A."/>
            <person name="Hughes D.P."/>
        </authorList>
    </citation>
    <scope>NUCLEOTIDE SEQUENCE [LARGE SCALE GENOMIC DNA]</scope>
    <source>
        <strain evidence="2 3">Map16</strain>
    </source>
</reference>
<dbReference type="STRING" id="2004952.A0A2C5Z934"/>
<feature type="compositionally biased region" description="Polar residues" evidence="1">
    <location>
        <begin position="527"/>
        <end position="540"/>
    </location>
</feature>
<dbReference type="AlphaFoldDB" id="A0A2C5Z934"/>
<keyword evidence="3" id="KW-1185">Reference proteome</keyword>
<dbReference type="Proteomes" id="UP000226431">
    <property type="component" value="Unassembled WGS sequence"/>
</dbReference>
<evidence type="ECO:0000313" key="2">
    <source>
        <dbReference type="EMBL" id="PHH76383.1"/>
    </source>
</evidence>
<gene>
    <name evidence="2" type="ORF">CDD80_1565</name>
</gene>
<name>A0A2C5Z934_9HYPO</name>
<feature type="region of interest" description="Disordered" evidence="1">
    <location>
        <begin position="519"/>
        <end position="547"/>
    </location>
</feature>
<sequence length="650" mass="72482">MKLHRHLHASFPEPFADSCEGHSSECYVNDKKANGRQETKSEKDLRVKRDKTTDSSPPTAQEVPLAATEEVIESDAEMWFGDQAAHFGIDAFAKKHGMSALQLRNHVKVRVHPSWSTKRLSSVFGRSMAIGGFGLYVHAVVQAFTTNTTIMDKIAAVTAIVPLVGCGTQAVAVNLRNQANQIAAVETYLCLLGDGLIFTSLWPLGIAVHVLRAVIAVVADAVAFMHSVEPSELQMARLRGWRQICEAARRKLTSEETKAGWNTVLRSQEAAIVALAAEAVALLDVAANRLQLNATDAERILIAQNRSIGLRSIEKTMCESMRTKREQLRWEQRQMMGLRMHNTAVIYDQEFRNSVATRFQWTIQFPGWMSWKEISRRIEEGRQKIHLPSTSSAKALQSIIDDFFGPQWAPVRGCSWSGELQTSSRSSVTAEQGVDTPGLTPDKTCIESCKKLNRETETFDEIHHEGKGVFGCVARTERGMALWERAPACCPFQEMKLQDVSVGINRQLRRRCVTPNFKPSPAASAPSKLTSIPSVSSPTSRPKLPWRWGEDEIEDGNGCLEDHHQGPNCEKYIGTEIYCARQTDTQACLSQRKAPVFVAGDTRCKNIDIWTRTTENCVGTLKWCGSYMLKNEDLIISHHALEDVAMMKLE</sequence>
<feature type="compositionally biased region" description="Basic and acidic residues" evidence="1">
    <location>
        <begin position="19"/>
        <end position="53"/>
    </location>
</feature>